<keyword evidence="10" id="KW-0249">Electron transport</keyword>
<keyword evidence="9" id="KW-0809">Transit peptide</keyword>
<keyword evidence="17" id="KW-1185">Reference proteome</keyword>
<evidence type="ECO:0000256" key="5">
    <source>
        <dbReference type="ARBA" id="ARBA00022450"/>
    </source>
</evidence>
<dbReference type="HAMAP" id="MF_01217">
    <property type="entry name" value="Acyl_carrier"/>
    <property type="match status" value="1"/>
</dbReference>
<evidence type="ECO:0000256" key="8">
    <source>
        <dbReference type="ARBA" id="ARBA00022832"/>
    </source>
</evidence>
<keyword evidence="8" id="KW-0276">Fatty acid metabolism</keyword>
<dbReference type="Gene3D" id="1.10.1200.10">
    <property type="entry name" value="ACP-like"/>
    <property type="match status" value="1"/>
</dbReference>
<dbReference type="OrthoDB" id="448946at2759"/>
<dbReference type="PROSITE" id="PS50075">
    <property type="entry name" value="CARRIER"/>
    <property type="match status" value="1"/>
</dbReference>
<comment type="function">
    <text evidence="14">Carrier of the growing fatty acid chain in fatty acid biosynthesis.</text>
</comment>
<keyword evidence="6 14" id="KW-0444">Lipid biosynthesis</keyword>
<sequence>MNSVFKSSRYLARALNIQNLIRSSSNIGLIKSQNRTFSSQILNSNSSKLFLTQITKKNLESLRSYSHVPYTRDMIEQRVLFVLKMCDKVDVNKLSLKSHFNKDLGLDSLDQVDIVIAMEDEFGFEIPDEDGEFLMTPADVVQYVCDKYDVFD</sequence>
<proteinExistence type="inferred from homology"/>
<dbReference type="InterPro" id="IPR036736">
    <property type="entry name" value="ACP-like_sf"/>
</dbReference>
<keyword evidence="11" id="KW-0443">Lipid metabolism</keyword>
<evidence type="ECO:0000256" key="1">
    <source>
        <dbReference type="ARBA" id="ARBA00004173"/>
    </source>
</evidence>
<dbReference type="FunFam" id="1.10.1200.10:FF:000003">
    <property type="entry name" value="Acyl carrier protein"/>
    <property type="match status" value="1"/>
</dbReference>
<protein>
    <recommendedName>
        <fullName evidence="14">Acyl carrier protein</fullName>
    </recommendedName>
</protein>
<feature type="domain" description="Carrier" evidence="15">
    <location>
        <begin position="73"/>
        <end position="148"/>
    </location>
</feature>
<keyword evidence="13 14" id="KW-0275">Fatty acid biosynthesis</keyword>
<dbReference type="InterPro" id="IPR003231">
    <property type="entry name" value="ACP"/>
</dbReference>
<comment type="similarity">
    <text evidence="3">Belongs to the acyl carrier protein (ACP) family.</text>
</comment>
<evidence type="ECO:0000256" key="12">
    <source>
        <dbReference type="ARBA" id="ARBA00023128"/>
    </source>
</evidence>
<dbReference type="AlphaFoldDB" id="A0A813M2Z1"/>
<keyword evidence="5 14" id="KW-0596">Phosphopantetheine</keyword>
<keyword evidence="7" id="KW-0597">Phosphoprotein</keyword>
<evidence type="ECO:0000313" key="16">
    <source>
        <dbReference type="EMBL" id="CAF0707838.1"/>
    </source>
</evidence>
<dbReference type="GO" id="GO:0000036">
    <property type="term" value="F:acyl carrier activity"/>
    <property type="evidence" value="ECO:0007669"/>
    <property type="project" value="TreeGrafter"/>
</dbReference>
<evidence type="ECO:0000313" key="17">
    <source>
        <dbReference type="Proteomes" id="UP000663879"/>
    </source>
</evidence>
<dbReference type="GO" id="GO:0000035">
    <property type="term" value="F:acyl binding"/>
    <property type="evidence" value="ECO:0007669"/>
    <property type="project" value="TreeGrafter"/>
</dbReference>
<dbReference type="InterPro" id="IPR009081">
    <property type="entry name" value="PP-bd_ACP"/>
</dbReference>
<dbReference type="PANTHER" id="PTHR20863">
    <property type="entry name" value="ACYL CARRIER PROTEIN"/>
    <property type="match status" value="1"/>
</dbReference>
<evidence type="ECO:0000256" key="9">
    <source>
        <dbReference type="ARBA" id="ARBA00022946"/>
    </source>
</evidence>
<gene>
    <name evidence="16" type="ORF">OXX778_LOCUS532</name>
</gene>
<reference evidence="16" key="1">
    <citation type="submission" date="2021-02" db="EMBL/GenBank/DDBJ databases">
        <authorList>
            <person name="Nowell W R."/>
        </authorList>
    </citation>
    <scope>NUCLEOTIDE SEQUENCE</scope>
    <source>
        <strain evidence="16">Ploen Becks lab</strain>
    </source>
</reference>
<accession>A0A813M2Z1</accession>
<evidence type="ECO:0000259" key="15">
    <source>
        <dbReference type="PROSITE" id="PS50075"/>
    </source>
</evidence>
<evidence type="ECO:0000256" key="13">
    <source>
        <dbReference type="ARBA" id="ARBA00023160"/>
    </source>
</evidence>
<evidence type="ECO:0000256" key="7">
    <source>
        <dbReference type="ARBA" id="ARBA00022553"/>
    </source>
</evidence>
<dbReference type="EMBL" id="CAJNOC010000027">
    <property type="protein sequence ID" value="CAF0707838.1"/>
    <property type="molecule type" value="Genomic_DNA"/>
</dbReference>
<evidence type="ECO:0000256" key="2">
    <source>
        <dbReference type="ARBA" id="ARBA00005194"/>
    </source>
</evidence>
<dbReference type="Pfam" id="PF00550">
    <property type="entry name" value="PP-binding"/>
    <property type="match status" value="1"/>
</dbReference>
<evidence type="ECO:0000256" key="4">
    <source>
        <dbReference type="ARBA" id="ARBA00022448"/>
    </source>
</evidence>
<evidence type="ECO:0000256" key="14">
    <source>
        <dbReference type="RuleBase" id="RU000722"/>
    </source>
</evidence>
<comment type="subcellular location">
    <subcellularLocation>
        <location evidence="1">Mitochondrion</location>
    </subcellularLocation>
</comment>
<dbReference type="PANTHER" id="PTHR20863:SF28">
    <property type="entry name" value="ACYL CARRIER PROTEIN, MITOCHONDRIAL"/>
    <property type="match status" value="1"/>
</dbReference>
<name>A0A813M2Z1_9BILA</name>
<organism evidence="16 17">
    <name type="scientific">Brachionus calyciflorus</name>
    <dbReference type="NCBI Taxonomy" id="104777"/>
    <lineage>
        <taxon>Eukaryota</taxon>
        <taxon>Metazoa</taxon>
        <taxon>Spiralia</taxon>
        <taxon>Gnathifera</taxon>
        <taxon>Rotifera</taxon>
        <taxon>Eurotatoria</taxon>
        <taxon>Monogononta</taxon>
        <taxon>Pseudotrocha</taxon>
        <taxon>Ploima</taxon>
        <taxon>Brachionidae</taxon>
        <taxon>Brachionus</taxon>
    </lineage>
</organism>
<comment type="pathway">
    <text evidence="2">Lipid metabolism; fatty acid biosynthesis.</text>
</comment>
<dbReference type="GO" id="GO:0005739">
    <property type="term" value="C:mitochondrion"/>
    <property type="evidence" value="ECO:0007669"/>
    <property type="project" value="UniProtKB-SubCell"/>
</dbReference>
<keyword evidence="4" id="KW-0813">Transport</keyword>
<keyword evidence="12" id="KW-0496">Mitochondrion</keyword>
<comment type="caution">
    <text evidence="16">The sequence shown here is derived from an EMBL/GenBank/DDBJ whole genome shotgun (WGS) entry which is preliminary data.</text>
</comment>
<dbReference type="Proteomes" id="UP000663879">
    <property type="component" value="Unassembled WGS sequence"/>
</dbReference>
<evidence type="ECO:0000256" key="3">
    <source>
        <dbReference type="ARBA" id="ARBA00010930"/>
    </source>
</evidence>
<dbReference type="SUPFAM" id="SSF47336">
    <property type="entry name" value="ACP-like"/>
    <property type="match status" value="1"/>
</dbReference>
<evidence type="ECO:0000256" key="10">
    <source>
        <dbReference type="ARBA" id="ARBA00022982"/>
    </source>
</evidence>
<evidence type="ECO:0000256" key="6">
    <source>
        <dbReference type="ARBA" id="ARBA00022516"/>
    </source>
</evidence>
<evidence type="ECO:0000256" key="11">
    <source>
        <dbReference type="ARBA" id="ARBA00023098"/>
    </source>
</evidence>